<dbReference type="InterPro" id="IPR058525">
    <property type="entry name" value="DUF8212"/>
</dbReference>
<dbReference type="STRING" id="420778.A0A1S8BAK5"/>
<evidence type="ECO:0000313" key="3">
    <source>
        <dbReference type="EMBL" id="OMP84373.1"/>
    </source>
</evidence>
<dbReference type="AlphaFoldDB" id="A0A1S8BAK5"/>
<dbReference type="Pfam" id="PF06985">
    <property type="entry name" value="HET"/>
    <property type="match status" value="1"/>
</dbReference>
<evidence type="ECO:0000259" key="1">
    <source>
        <dbReference type="Pfam" id="PF06985"/>
    </source>
</evidence>
<dbReference type="PANTHER" id="PTHR10622">
    <property type="entry name" value="HET DOMAIN-CONTAINING PROTEIN"/>
    <property type="match status" value="1"/>
</dbReference>
<dbReference type="EMBL" id="MSZU01000095">
    <property type="protein sequence ID" value="OMP84373.1"/>
    <property type="molecule type" value="Genomic_DNA"/>
</dbReference>
<dbReference type="InterPro" id="IPR010730">
    <property type="entry name" value="HET"/>
</dbReference>
<accession>A0A1S8BAK5</accession>
<feature type="domain" description="DUF8212" evidence="2">
    <location>
        <begin position="234"/>
        <end position="258"/>
    </location>
</feature>
<dbReference type="Pfam" id="PF26640">
    <property type="entry name" value="DUF8212"/>
    <property type="match status" value="1"/>
</dbReference>
<feature type="domain" description="Heterokaryon incompatibility" evidence="1">
    <location>
        <begin position="21"/>
        <end position="124"/>
    </location>
</feature>
<organism evidence="3 4">
    <name type="scientific">Diplodia seriata</name>
    <dbReference type="NCBI Taxonomy" id="420778"/>
    <lineage>
        <taxon>Eukaryota</taxon>
        <taxon>Fungi</taxon>
        <taxon>Dikarya</taxon>
        <taxon>Ascomycota</taxon>
        <taxon>Pezizomycotina</taxon>
        <taxon>Dothideomycetes</taxon>
        <taxon>Dothideomycetes incertae sedis</taxon>
        <taxon>Botryosphaeriales</taxon>
        <taxon>Botryosphaeriaceae</taxon>
        <taxon>Diplodia</taxon>
    </lineage>
</organism>
<comment type="caution">
    <text evidence="3">The sequence shown here is derived from an EMBL/GenBank/DDBJ whole genome shotgun (WGS) entry which is preliminary data.</text>
</comment>
<reference evidence="3 4" key="1">
    <citation type="submission" date="2017-01" db="EMBL/GenBank/DDBJ databases">
        <title>Draft genome sequence of Diplodia seriata F98.1, a fungal species involved in grapevine trunk diseases.</title>
        <authorList>
            <person name="Robert-Siegwald G."/>
            <person name="Vallet J."/>
            <person name="Abou-Mansour E."/>
            <person name="Xu J."/>
            <person name="Rey P."/>
            <person name="Bertsch C."/>
            <person name="Rego C."/>
            <person name="Larignon P."/>
            <person name="Fontaine F."/>
            <person name="Lebrun M.-H."/>
        </authorList>
    </citation>
    <scope>NUCLEOTIDE SEQUENCE [LARGE SCALE GENOMIC DNA]</scope>
    <source>
        <strain evidence="3 4">F98.1</strain>
    </source>
</reference>
<name>A0A1S8BAK5_9PEZI</name>
<evidence type="ECO:0000313" key="4">
    <source>
        <dbReference type="Proteomes" id="UP000190776"/>
    </source>
</evidence>
<sequence>MRLLNCRTLKLESFNDDAPRYAILSHRWREEEILFDDFQPDGPADRKAGHRSLCKEARDKEGYQKLHMACAQAVNDWLNYVWIDTCCIEKSSSAELSEAINSMFAWYSGADVCYAYLFDVPDHSGTDATGPLGRSQWFRRGWTLQELIAPQKMAFYSEGWVEIGPKLTLKSVLASITGIDADVLAGTKPVMSCSIAMRMSWAAKRETTRKEDEAYCLMGLFDINMPMLYGEGGKAFIRLQEEIMKNTEDESIFAWIDKDSTDDATHGLIARSPAYFADSSGIKPYNSDGLRQVFTKTNRGMHVTLPAVRRWYSVWEASFLCSSPPDYTGVVTVFLKQLTTENEGPGAATINPRDGLFTRIRANKWSRWPFDSGKNDRKGLMSFYVPQDHTPYDKAFTDQVIGLQRGLGGKWGMQDVWVNPKSKANWRKSRSPALGMWMRRAWYDEFWVDMRKGELLLVVPILREWKTDKLAILLGPLSENGQPGVGVDVVTDWNESMDLEALQSLFEPNATSVDMDFVDEAVKVRVFHRIRGTECCFKAVIEVTEKPNIAIS</sequence>
<gene>
    <name evidence="3" type="ORF">BK809_0000380</name>
</gene>
<dbReference type="OrthoDB" id="20872at2759"/>
<proteinExistence type="predicted"/>
<dbReference type="Proteomes" id="UP000190776">
    <property type="component" value="Unassembled WGS sequence"/>
</dbReference>
<dbReference type="PANTHER" id="PTHR10622:SF10">
    <property type="entry name" value="HET DOMAIN-CONTAINING PROTEIN"/>
    <property type="match status" value="1"/>
</dbReference>
<protein>
    <submittedName>
        <fullName evidence="3">Vegetative incompatibility protein HET-E-1</fullName>
    </submittedName>
</protein>
<evidence type="ECO:0000259" key="2">
    <source>
        <dbReference type="Pfam" id="PF26640"/>
    </source>
</evidence>